<evidence type="ECO:0000256" key="7">
    <source>
        <dbReference type="ARBA" id="ARBA00023136"/>
    </source>
</evidence>
<dbReference type="InParanoid" id="Q6CN81"/>
<comment type="similarity">
    <text evidence="2">Belongs to the major facilitator superfamily.</text>
</comment>
<dbReference type="PANTHER" id="PTHR23501">
    <property type="entry name" value="MAJOR FACILITATOR SUPERFAMILY"/>
    <property type="match status" value="1"/>
</dbReference>
<protein>
    <submittedName>
        <fullName evidence="10">KLLA0E14609p</fullName>
    </submittedName>
</protein>
<dbReference type="GO" id="GO:0015343">
    <property type="term" value="F:siderophore-iron transmembrane transporter activity"/>
    <property type="evidence" value="ECO:0007669"/>
    <property type="project" value="TreeGrafter"/>
</dbReference>
<dbReference type="AlphaFoldDB" id="Q6CN81"/>
<evidence type="ECO:0000256" key="5">
    <source>
        <dbReference type="ARBA" id="ARBA00022989"/>
    </source>
</evidence>
<dbReference type="Gene3D" id="1.20.1250.20">
    <property type="entry name" value="MFS general substrate transporter like domains"/>
    <property type="match status" value="2"/>
</dbReference>
<dbReference type="GeneID" id="2893712"/>
<feature type="transmembrane region" description="Helical" evidence="9">
    <location>
        <begin position="205"/>
        <end position="223"/>
    </location>
</feature>
<feature type="compositionally biased region" description="Polar residues" evidence="8">
    <location>
        <begin position="16"/>
        <end position="29"/>
    </location>
</feature>
<dbReference type="Proteomes" id="UP000000598">
    <property type="component" value="Chromosome E"/>
</dbReference>
<evidence type="ECO:0000256" key="2">
    <source>
        <dbReference type="ARBA" id="ARBA00008335"/>
    </source>
</evidence>
<feature type="region of interest" description="Disordered" evidence="8">
    <location>
        <begin position="1"/>
        <end position="29"/>
    </location>
</feature>
<name>Q6CN81_KLULA</name>
<evidence type="ECO:0000256" key="6">
    <source>
        <dbReference type="ARBA" id="ARBA00023065"/>
    </source>
</evidence>
<feature type="transmembrane region" description="Helical" evidence="9">
    <location>
        <begin position="402"/>
        <end position="426"/>
    </location>
</feature>
<keyword evidence="5 9" id="KW-1133">Transmembrane helix</keyword>
<organism evidence="10 11">
    <name type="scientific">Kluyveromyces lactis (strain ATCC 8585 / CBS 2359 / DSM 70799 / NBRC 1267 / NRRL Y-1140 / WM37)</name>
    <name type="common">Yeast</name>
    <name type="synonym">Candida sphaerica</name>
    <dbReference type="NCBI Taxonomy" id="284590"/>
    <lineage>
        <taxon>Eukaryota</taxon>
        <taxon>Fungi</taxon>
        <taxon>Dikarya</taxon>
        <taxon>Ascomycota</taxon>
        <taxon>Saccharomycotina</taxon>
        <taxon>Saccharomycetes</taxon>
        <taxon>Saccharomycetales</taxon>
        <taxon>Saccharomycetaceae</taxon>
        <taxon>Kluyveromyces</taxon>
    </lineage>
</organism>
<feature type="transmembrane region" description="Helical" evidence="9">
    <location>
        <begin position="573"/>
        <end position="590"/>
    </location>
</feature>
<keyword evidence="6" id="KW-0406">Ion transport</keyword>
<dbReference type="SUPFAM" id="SSF103473">
    <property type="entry name" value="MFS general substrate transporter"/>
    <property type="match status" value="1"/>
</dbReference>
<evidence type="ECO:0000256" key="4">
    <source>
        <dbReference type="ARBA" id="ARBA00022692"/>
    </source>
</evidence>
<dbReference type="PaxDb" id="284590-Q6CN81"/>
<evidence type="ECO:0000256" key="9">
    <source>
        <dbReference type="SAM" id="Phobius"/>
    </source>
</evidence>
<dbReference type="OMA" id="LNFAWYV"/>
<dbReference type="RefSeq" id="XP_454608.1">
    <property type="nucleotide sequence ID" value="XM_454608.1"/>
</dbReference>
<feature type="transmembrane region" description="Helical" evidence="9">
    <location>
        <begin position="433"/>
        <end position="452"/>
    </location>
</feature>
<feature type="transmembrane region" description="Helical" evidence="9">
    <location>
        <begin position="458"/>
        <end position="477"/>
    </location>
</feature>
<proteinExistence type="inferred from homology"/>
<dbReference type="GO" id="GO:0005768">
    <property type="term" value="C:endosome"/>
    <property type="evidence" value="ECO:0007669"/>
    <property type="project" value="TreeGrafter"/>
</dbReference>
<feature type="transmembrane region" description="Helical" evidence="9">
    <location>
        <begin position="330"/>
        <end position="347"/>
    </location>
</feature>
<dbReference type="GO" id="GO:0005886">
    <property type="term" value="C:plasma membrane"/>
    <property type="evidence" value="ECO:0007669"/>
    <property type="project" value="TreeGrafter"/>
</dbReference>
<keyword evidence="11" id="KW-1185">Reference proteome</keyword>
<dbReference type="PANTHER" id="PTHR23501:SF92">
    <property type="entry name" value="GLUTATHIONE EXCHANGER 1-RELATED"/>
    <property type="match status" value="1"/>
</dbReference>
<dbReference type="FunFam" id="1.20.1250.20:FF:000197">
    <property type="entry name" value="Siderophore iron transporter 1"/>
    <property type="match status" value="1"/>
</dbReference>
<sequence length="639" mass="71662">MDQSDMKVNMDRKIQSRSSSFDNNEDSFPNANKENLTFAEENHKQELLDEYGVPDKLRANRSLVIRKMEIMRKQYTSVFAICVFLFTAFLAGVGTDLNSQLRNNYTTYATNSYRSHSLLSTIGVVSSIISAGALTVYARLSDVFGRIRLYLSAMLFFVVGTIIQSQANNVQKYAAGTVFYSLGTAGIQVMMFIIMSDFSSLKWRLFFTFAPTWPNLFIPWITGSIVDRLDPVERWSWGIGMWAFIYPLSSVPFVAYLLLVRYKASKTEEWKMLSSEKTYYETHGIIQTLVQLFWKVDVVGLLLFVAFLGCILVPLTLAGGVSSQWSNGKILGPFILGFCLVPAFILWETKYARLPIAPFKMLKDRGIWSALIISMLAKTVYYLAAGYLLTILMVAVNQSRGMAAVIMNVWSVVGCGFSPFFSYFVVRVRRLKPFIIIGCGIWMVSMGLLYYYRSGEHSKGGIIGAMVLWGLGSTMITRTTVISSQSITAHENMATITAIMLAISRIGGGIGSAVSGAIWTQTLYAKLVETIGDPEIAKKVYQSPLSAIRVYAWGTPTRDAIVEAYRHVQRFEVLVAMILVIPLFIASLCLRDPELTDEVAHTDIKDGEFIAVDGNDAIANWFSNKWENIKLRRRSHSDE</sequence>
<dbReference type="KEGG" id="kla:KLLA0_E14609g"/>
<feature type="transmembrane region" description="Helical" evidence="9">
    <location>
        <begin position="75"/>
        <end position="95"/>
    </location>
</feature>
<dbReference type="InterPro" id="IPR036259">
    <property type="entry name" value="MFS_trans_sf"/>
</dbReference>
<dbReference type="GO" id="GO:0005774">
    <property type="term" value="C:vacuolar membrane"/>
    <property type="evidence" value="ECO:0007669"/>
    <property type="project" value="TreeGrafter"/>
</dbReference>
<feature type="transmembrane region" description="Helical" evidence="9">
    <location>
        <begin position="173"/>
        <end position="193"/>
    </location>
</feature>
<dbReference type="InterPro" id="IPR011701">
    <property type="entry name" value="MFS"/>
</dbReference>
<keyword evidence="7 9" id="KW-0472">Membrane</keyword>
<feature type="transmembrane region" description="Helical" evidence="9">
    <location>
        <begin position="498"/>
        <end position="519"/>
    </location>
</feature>
<keyword evidence="4 9" id="KW-0812">Transmembrane</keyword>
<keyword evidence="3" id="KW-0813">Transport</keyword>
<evidence type="ECO:0000256" key="8">
    <source>
        <dbReference type="SAM" id="MobiDB-lite"/>
    </source>
</evidence>
<reference evidence="10 11" key="1">
    <citation type="journal article" date="2004" name="Nature">
        <title>Genome evolution in yeasts.</title>
        <authorList>
            <consortium name="Genolevures"/>
            <person name="Dujon B."/>
            <person name="Sherman D."/>
            <person name="Fischer G."/>
            <person name="Durrens P."/>
            <person name="Casaregola S."/>
            <person name="Lafontaine I."/>
            <person name="de Montigny J."/>
            <person name="Marck C."/>
            <person name="Neuveglise C."/>
            <person name="Talla E."/>
            <person name="Goffard N."/>
            <person name="Frangeul L."/>
            <person name="Aigle M."/>
            <person name="Anthouard V."/>
            <person name="Babour A."/>
            <person name="Barbe V."/>
            <person name="Barnay S."/>
            <person name="Blanchin S."/>
            <person name="Beckerich J.M."/>
            <person name="Beyne E."/>
            <person name="Bleykasten C."/>
            <person name="Boisrame A."/>
            <person name="Boyer J."/>
            <person name="Cattolico L."/>
            <person name="Confanioleri F."/>
            <person name="de Daruvar A."/>
            <person name="Despons L."/>
            <person name="Fabre E."/>
            <person name="Fairhead C."/>
            <person name="Ferry-Dumazet H."/>
            <person name="Groppi A."/>
            <person name="Hantraye F."/>
            <person name="Hennequin C."/>
            <person name="Jauniaux N."/>
            <person name="Joyet P."/>
            <person name="Kachouri R."/>
            <person name="Kerrest A."/>
            <person name="Koszul R."/>
            <person name="Lemaire M."/>
            <person name="Lesur I."/>
            <person name="Ma L."/>
            <person name="Muller H."/>
            <person name="Nicaud J.M."/>
            <person name="Nikolski M."/>
            <person name="Oztas S."/>
            <person name="Ozier-Kalogeropoulos O."/>
            <person name="Pellenz S."/>
            <person name="Potier S."/>
            <person name="Richard G.F."/>
            <person name="Straub M.L."/>
            <person name="Suleau A."/>
            <person name="Swennene D."/>
            <person name="Tekaia F."/>
            <person name="Wesolowski-Louvel M."/>
            <person name="Westhof E."/>
            <person name="Wirth B."/>
            <person name="Zeniou-Meyer M."/>
            <person name="Zivanovic I."/>
            <person name="Bolotin-Fukuhara M."/>
            <person name="Thierry A."/>
            <person name="Bouchier C."/>
            <person name="Caudron B."/>
            <person name="Scarpelli C."/>
            <person name="Gaillardin C."/>
            <person name="Weissenbach J."/>
            <person name="Wincker P."/>
            <person name="Souciet J.L."/>
        </authorList>
    </citation>
    <scope>NUCLEOTIDE SEQUENCE [LARGE SCALE GENOMIC DNA]</scope>
    <source>
        <strain evidence="11">ATCC 8585 / CBS 2359 / DSM 70799 / NBRC 1267 / NRRL Y-1140 / WM37</strain>
    </source>
</reference>
<feature type="transmembrane region" description="Helical" evidence="9">
    <location>
        <begin position="149"/>
        <end position="167"/>
    </location>
</feature>
<evidence type="ECO:0000313" key="11">
    <source>
        <dbReference type="Proteomes" id="UP000000598"/>
    </source>
</evidence>
<dbReference type="eggNOG" id="KOG0254">
    <property type="taxonomic scope" value="Eukaryota"/>
</dbReference>
<feature type="transmembrane region" description="Helical" evidence="9">
    <location>
        <begin position="235"/>
        <end position="259"/>
    </location>
</feature>
<feature type="transmembrane region" description="Helical" evidence="9">
    <location>
        <begin position="115"/>
        <end position="137"/>
    </location>
</feature>
<dbReference type="EMBL" id="CR382125">
    <property type="protein sequence ID" value="CAG99695.1"/>
    <property type="molecule type" value="Genomic_DNA"/>
</dbReference>
<comment type="subcellular location">
    <subcellularLocation>
        <location evidence="1">Endomembrane system</location>
        <topology evidence="1">Multi-pass membrane protein</topology>
    </subcellularLocation>
</comment>
<evidence type="ECO:0000313" key="10">
    <source>
        <dbReference type="EMBL" id="CAG99695.1"/>
    </source>
</evidence>
<accession>Q6CN81</accession>
<evidence type="ECO:0000256" key="1">
    <source>
        <dbReference type="ARBA" id="ARBA00004127"/>
    </source>
</evidence>
<dbReference type="Pfam" id="PF07690">
    <property type="entry name" value="MFS_1"/>
    <property type="match status" value="1"/>
</dbReference>
<evidence type="ECO:0000256" key="3">
    <source>
        <dbReference type="ARBA" id="ARBA00022448"/>
    </source>
</evidence>
<gene>
    <name evidence="10" type="ORF">KLLA0_E14609g</name>
</gene>
<dbReference type="HOGENOM" id="CLU_012970_2_1_1"/>
<feature type="transmembrane region" description="Helical" evidence="9">
    <location>
        <begin position="368"/>
        <end position="396"/>
    </location>
</feature>
<feature type="compositionally biased region" description="Basic and acidic residues" evidence="8">
    <location>
        <begin position="1"/>
        <end position="14"/>
    </location>
</feature>
<feature type="transmembrane region" description="Helical" evidence="9">
    <location>
        <begin position="298"/>
        <end position="318"/>
    </location>
</feature>